<dbReference type="Pfam" id="PF00665">
    <property type="entry name" value="rve"/>
    <property type="match status" value="1"/>
</dbReference>
<dbReference type="InterPro" id="IPR001584">
    <property type="entry name" value="Integrase_cat-core"/>
</dbReference>
<dbReference type="Pfam" id="PF25597">
    <property type="entry name" value="SH3_retrovirus"/>
    <property type="match status" value="1"/>
</dbReference>
<dbReference type="InterPro" id="IPR057670">
    <property type="entry name" value="SH3_retrovirus"/>
</dbReference>
<dbReference type="GO" id="GO:0003676">
    <property type="term" value="F:nucleic acid binding"/>
    <property type="evidence" value="ECO:0007669"/>
    <property type="project" value="InterPro"/>
</dbReference>
<dbReference type="GO" id="GO:0015074">
    <property type="term" value="P:DNA integration"/>
    <property type="evidence" value="ECO:0007669"/>
    <property type="project" value="InterPro"/>
</dbReference>
<dbReference type="InterPro" id="IPR043502">
    <property type="entry name" value="DNA/RNA_pol_sf"/>
</dbReference>
<reference evidence="4 5" key="2">
    <citation type="journal article" date="2017" name="Nature">
        <title>The Apostasia genome and the evolution of orchids.</title>
        <authorList>
            <person name="Zhang G.Q."/>
            <person name="Liu K.W."/>
            <person name="Li Z."/>
            <person name="Lohaus R."/>
            <person name="Hsiao Y.Y."/>
            <person name="Niu S.C."/>
            <person name="Wang J.Y."/>
            <person name="Lin Y.C."/>
            <person name="Xu Q."/>
            <person name="Chen L.J."/>
            <person name="Yoshida K."/>
            <person name="Fujiwara S."/>
            <person name="Wang Z.W."/>
            <person name="Zhang Y.Q."/>
            <person name="Mitsuda N."/>
            <person name="Wang M."/>
            <person name="Liu G.H."/>
            <person name="Pecoraro L."/>
            <person name="Huang H.X."/>
            <person name="Xiao X.J."/>
            <person name="Lin M."/>
            <person name="Wu X.Y."/>
            <person name="Wu W.L."/>
            <person name="Chen Y.Y."/>
            <person name="Chang S.B."/>
            <person name="Sakamoto S."/>
            <person name="Ohme-Takagi M."/>
            <person name="Yagi M."/>
            <person name="Zeng S.J."/>
            <person name="Shen C.Y."/>
            <person name="Yeh C.M."/>
            <person name="Luo Y.B."/>
            <person name="Tsai W.C."/>
            <person name="Van de Peer Y."/>
            <person name="Liu Z.J."/>
        </authorList>
    </citation>
    <scope>NUCLEOTIDE SEQUENCE [LARGE SCALE GENOMIC DNA]</scope>
    <source>
        <tissue evidence="4">The whole plant</tissue>
    </source>
</reference>
<evidence type="ECO:0000256" key="2">
    <source>
        <dbReference type="ARBA" id="ARBA00022801"/>
    </source>
</evidence>
<evidence type="ECO:0000313" key="5">
    <source>
        <dbReference type="Proteomes" id="UP000233837"/>
    </source>
</evidence>
<dbReference type="PROSITE" id="PS50994">
    <property type="entry name" value="INTEGRASE"/>
    <property type="match status" value="1"/>
</dbReference>
<accession>A0A2I0VHB8</accession>
<dbReference type="PANTHER" id="PTHR42648">
    <property type="entry name" value="TRANSPOSASE, PUTATIVE-RELATED"/>
    <property type="match status" value="1"/>
</dbReference>
<dbReference type="PANTHER" id="PTHR42648:SF26">
    <property type="entry name" value="INTEGRASE CATALYTIC DOMAIN-CONTAINING PROTEIN"/>
    <property type="match status" value="1"/>
</dbReference>
<dbReference type="InterPro" id="IPR036397">
    <property type="entry name" value="RNaseH_sf"/>
</dbReference>
<dbReference type="SUPFAM" id="SSF53098">
    <property type="entry name" value="Ribonuclease H-like"/>
    <property type="match status" value="1"/>
</dbReference>
<evidence type="ECO:0000259" key="3">
    <source>
        <dbReference type="PROSITE" id="PS50994"/>
    </source>
</evidence>
<dbReference type="AlphaFoldDB" id="A0A2I0VHB8"/>
<protein>
    <submittedName>
        <fullName evidence="4">Retrovirus-related Pol polyprotein from transposon TNT 1-94</fullName>
    </submittedName>
</protein>
<dbReference type="CDD" id="cd09272">
    <property type="entry name" value="RNase_HI_RT_Ty1"/>
    <property type="match status" value="1"/>
</dbReference>
<dbReference type="InterPro" id="IPR013103">
    <property type="entry name" value="RVT_2"/>
</dbReference>
<dbReference type="Proteomes" id="UP000233837">
    <property type="component" value="Unassembled WGS sequence"/>
</dbReference>
<gene>
    <name evidence="4" type="ORF">MA16_Dca024216</name>
</gene>
<keyword evidence="5" id="KW-1185">Reference proteome</keyword>
<evidence type="ECO:0000313" key="4">
    <source>
        <dbReference type="EMBL" id="PKU62800.1"/>
    </source>
</evidence>
<dbReference type="InterPro" id="IPR012337">
    <property type="entry name" value="RNaseH-like_sf"/>
</dbReference>
<dbReference type="Gene3D" id="3.30.420.10">
    <property type="entry name" value="Ribonuclease H-like superfamily/Ribonuclease H"/>
    <property type="match status" value="1"/>
</dbReference>
<organism evidence="4 5">
    <name type="scientific">Dendrobium catenatum</name>
    <dbReference type="NCBI Taxonomy" id="906689"/>
    <lineage>
        <taxon>Eukaryota</taxon>
        <taxon>Viridiplantae</taxon>
        <taxon>Streptophyta</taxon>
        <taxon>Embryophyta</taxon>
        <taxon>Tracheophyta</taxon>
        <taxon>Spermatophyta</taxon>
        <taxon>Magnoliopsida</taxon>
        <taxon>Liliopsida</taxon>
        <taxon>Asparagales</taxon>
        <taxon>Orchidaceae</taxon>
        <taxon>Epidendroideae</taxon>
        <taxon>Malaxideae</taxon>
        <taxon>Dendrobiinae</taxon>
        <taxon>Dendrobium</taxon>
    </lineage>
</organism>
<feature type="domain" description="Integrase catalytic" evidence="3">
    <location>
        <begin position="93"/>
        <end position="259"/>
    </location>
</feature>
<evidence type="ECO:0000256" key="1">
    <source>
        <dbReference type="ARBA" id="ARBA00022723"/>
    </source>
</evidence>
<keyword evidence="1" id="KW-0479">Metal-binding</keyword>
<dbReference type="Pfam" id="PF13976">
    <property type="entry name" value="gag_pre-integrs"/>
    <property type="match status" value="1"/>
</dbReference>
<reference evidence="4 5" key="1">
    <citation type="journal article" date="2016" name="Sci. Rep.">
        <title>The Dendrobium catenatum Lindl. genome sequence provides insights into polysaccharide synthase, floral development and adaptive evolution.</title>
        <authorList>
            <person name="Zhang G.Q."/>
            <person name="Xu Q."/>
            <person name="Bian C."/>
            <person name="Tsai W.C."/>
            <person name="Yeh C.M."/>
            <person name="Liu K.W."/>
            <person name="Yoshida K."/>
            <person name="Zhang L.S."/>
            <person name="Chang S.B."/>
            <person name="Chen F."/>
            <person name="Shi Y."/>
            <person name="Su Y.Y."/>
            <person name="Zhang Y.Q."/>
            <person name="Chen L.J."/>
            <person name="Yin Y."/>
            <person name="Lin M."/>
            <person name="Huang H."/>
            <person name="Deng H."/>
            <person name="Wang Z.W."/>
            <person name="Zhu S.L."/>
            <person name="Zhao X."/>
            <person name="Deng C."/>
            <person name="Niu S.C."/>
            <person name="Huang J."/>
            <person name="Wang M."/>
            <person name="Liu G.H."/>
            <person name="Yang H.J."/>
            <person name="Xiao X.J."/>
            <person name="Hsiao Y.Y."/>
            <person name="Wu W.L."/>
            <person name="Chen Y.Y."/>
            <person name="Mitsuda N."/>
            <person name="Ohme-Takagi M."/>
            <person name="Luo Y.B."/>
            <person name="Van de Peer Y."/>
            <person name="Liu Z.J."/>
        </authorList>
    </citation>
    <scope>NUCLEOTIDE SEQUENCE [LARGE SCALE GENOMIC DNA]</scope>
    <source>
        <tissue evidence="4">The whole plant</tissue>
    </source>
</reference>
<proteinExistence type="predicted"/>
<dbReference type="InterPro" id="IPR025724">
    <property type="entry name" value="GAG-pre-integrase_dom"/>
</dbReference>
<dbReference type="Pfam" id="PF07727">
    <property type="entry name" value="RVT_2"/>
    <property type="match status" value="1"/>
</dbReference>
<dbReference type="GO" id="GO:0046872">
    <property type="term" value="F:metal ion binding"/>
    <property type="evidence" value="ECO:0007669"/>
    <property type="project" value="UniProtKB-KW"/>
</dbReference>
<dbReference type="InterPro" id="IPR039537">
    <property type="entry name" value="Retrotran_Ty1/copia-like"/>
</dbReference>
<keyword evidence="2" id="KW-0378">Hydrolase</keyword>
<dbReference type="GO" id="GO:0016787">
    <property type="term" value="F:hydrolase activity"/>
    <property type="evidence" value="ECO:0007669"/>
    <property type="project" value="UniProtKB-KW"/>
</dbReference>
<dbReference type="SUPFAM" id="SSF56672">
    <property type="entry name" value="DNA/RNA polymerases"/>
    <property type="match status" value="1"/>
</dbReference>
<name>A0A2I0VHB8_9ASPA</name>
<sequence length="944" mass="107383">MKDSQDHRLLLRGRLNKGLYQISAAPSRHHAALHTTASTSHLWHARLGHPNNRILATLAHNIPISNFTQKNFSCNSCHVAKSHKLSFNKRISDSKFPFDIQHTDVWGPAPTNSTTGFRYYVVFIDDYTRYTWIYFMHSKHETFSKFKLLCSFIKTQFGKVPKQLQSDSGGEYLSMAFLNYLQEQGIQQRLTCPHTPEQNGVAERKHRHVLELTRTLFHSSNVPTQFWPEVVATAAYLINRLPSASMDFQSPYQRLHQKEPNYDHLRVFGCLCHPWSQPYSADKFSPRSHDSVFLGYSPTHKGYKCYNPLTGKTIISRHVVFQETIFPYNKIKHSEQIDSPIQESQLNPLLLVPTSTLAPQTKHVHLPQQPQSHAAPLNHPVSSIQNITASTNAMNTIAPEARTTCSTHHMQTRSKSGIIKPNPHYSLLSQPTTQATPTSYKQACTQQHWQKAMEAEFNALQHQQTWVLVPAPANKHILGCKWTFKTKTLPNGQIERYKARLVALGYEQRYGEIYKETFSPVAKMPTIRILLALAITRKWPLLQLDVSNAFLHGDLPDDIYMRQPQGFVDPNNPNAVCKLRKSLYGLKQAPRQWFQKLTDFLREKGFRFSQSDPSLLLFTQTHIRIYLLIYVDDILITGNDPTAIQDLLRVLQSNFALKQLGEVSLFLGIKIQKNDNGYLLSQTHYARKILQEAGFAECKAAPTPITPNPKQISQNNTPFSNPSLYRRIAGSLQYLSLTRPDIAYATNRACQHMSNPTNQDYKNLTRLLRYIKGALTLGLPITPGGLQLSTYTDADWASDSTDRKSISGHCTFLGPNLISWSVKKQVTVAKSSTEAEYRALSAASSDVLWLRRLTAELQLDQPAPTPIYCDNISAIAIAKNPVYHARTKHIEIDYQFIRQHIALQNIVIHHIPSTEQIADIFTKAFSSTRFNTLRSKLTIRNTTD</sequence>
<dbReference type="EMBL" id="KZ503583">
    <property type="protein sequence ID" value="PKU62800.1"/>
    <property type="molecule type" value="Genomic_DNA"/>
</dbReference>